<dbReference type="SFLD" id="SFLDS00029">
    <property type="entry name" value="Radical_SAM"/>
    <property type="match status" value="1"/>
</dbReference>
<dbReference type="NCBIfam" id="TIGR04085">
    <property type="entry name" value="rSAM_more_4Fe4S"/>
    <property type="match status" value="1"/>
</dbReference>
<accession>A0ABS7FGW3</accession>
<evidence type="ECO:0000256" key="3">
    <source>
        <dbReference type="ARBA" id="ARBA00022723"/>
    </source>
</evidence>
<dbReference type="CDD" id="cd01335">
    <property type="entry name" value="Radical_SAM"/>
    <property type="match status" value="1"/>
</dbReference>
<dbReference type="EMBL" id="JAHDTB010000010">
    <property type="protein sequence ID" value="MBW8288534.1"/>
    <property type="molecule type" value="Genomic_DNA"/>
</dbReference>
<keyword evidence="4" id="KW-0408">Iron</keyword>
<dbReference type="InterPro" id="IPR058240">
    <property type="entry name" value="rSAM_sf"/>
</dbReference>
<organism evidence="7 8">
    <name type="scientific">Chromobacterium subtsugae</name>
    <dbReference type="NCBI Taxonomy" id="251747"/>
    <lineage>
        <taxon>Bacteria</taxon>
        <taxon>Pseudomonadati</taxon>
        <taxon>Pseudomonadota</taxon>
        <taxon>Betaproteobacteria</taxon>
        <taxon>Neisseriales</taxon>
        <taxon>Chromobacteriaceae</taxon>
        <taxon>Chromobacterium</taxon>
    </lineage>
</organism>
<dbReference type="InterPro" id="IPR006638">
    <property type="entry name" value="Elp3/MiaA/NifB-like_rSAM"/>
</dbReference>
<name>A0ABS7FGW3_9NEIS</name>
<dbReference type="PANTHER" id="PTHR11228">
    <property type="entry name" value="RADICAL SAM DOMAIN PROTEIN"/>
    <property type="match status" value="1"/>
</dbReference>
<dbReference type="Pfam" id="PF13186">
    <property type="entry name" value="SPASM"/>
    <property type="match status" value="1"/>
</dbReference>
<dbReference type="SFLD" id="SFLDG01067">
    <property type="entry name" value="SPASM/twitch_domain_containing"/>
    <property type="match status" value="1"/>
</dbReference>
<dbReference type="InterPro" id="IPR023820">
    <property type="entry name" value="rSAM_GDL-assoc"/>
</dbReference>
<dbReference type="PANTHER" id="PTHR11228:SF7">
    <property type="entry name" value="PQQA PEPTIDE CYCLASE"/>
    <property type="match status" value="1"/>
</dbReference>
<comment type="caution">
    <text evidence="7">The sequence shown here is derived from an EMBL/GenBank/DDBJ whole genome shotgun (WGS) entry which is preliminary data.</text>
</comment>
<dbReference type="NCBIfam" id="TIGR03913">
    <property type="entry name" value="rad_SAM_trio"/>
    <property type="match status" value="1"/>
</dbReference>
<feature type="domain" description="Radical SAM core" evidence="6">
    <location>
        <begin position="20"/>
        <end position="246"/>
    </location>
</feature>
<evidence type="ECO:0000256" key="5">
    <source>
        <dbReference type="ARBA" id="ARBA00023014"/>
    </source>
</evidence>
<comment type="cofactor">
    <cofactor evidence="1">
        <name>[4Fe-4S] cluster</name>
        <dbReference type="ChEBI" id="CHEBI:49883"/>
    </cofactor>
</comment>
<keyword evidence="3" id="KW-0479">Metal-binding</keyword>
<dbReference type="Pfam" id="PF04055">
    <property type="entry name" value="Radical_SAM"/>
    <property type="match status" value="1"/>
</dbReference>
<sequence>MQESAAIRPARYLSDDDFKRYTPVHVVWEITLACDLKCLHCGSRAGHRRPDELNTEECLQVIDSLAALGTREITLIGGEAYLRKDWAQLIRAIRSHGMYCAVQTGGRNLNPARLQQALDAGLNGIGVSLDGLAPLHDKVRNVPGSFDKAVDALRRAKAAGLAVSVNTQIGAATMPDLPELMETIIDIGATHWQIQLTVAMGNAVDNDQLLLQPYQLQELMPLLARLYKSGLERGLLMNVGNNIGYYGPYEHLWRGFGDERVHWTGCAAGQTVMALEADGTVKGCPSLATVGFSGGNVRDMTLADIWQHSEGMHFGRLRSVDDLWGYCRGCYYNDVCRGGCTWTSHSLLGKPGNNPYCHYRVLDLQKKGLRERIVKLQDAAQASFAVGRFDLITEEIATGKVVSQISRNGQVIELTWKNQGKRAPEIGQPPATLSICRSCKQYIHPEEKTCPHCAADLAAAESAYRQEEANRRQIVDRLQRLLGIGA</sequence>
<proteinExistence type="predicted"/>
<keyword evidence="8" id="KW-1185">Reference proteome</keyword>
<dbReference type="GeneID" id="89686120"/>
<dbReference type="InterPro" id="IPR013785">
    <property type="entry name" value="Aldolase_TIM"/>
</dbReference>
<dbReference type="Proteomes" id="UP000711178">
    <property type="component" value="Unassembled WGS sequence"/>
</dbReference>
<keyword evidence="2" id="KW-0949">S-adenosyl-L-methionine</keyword>
<dbReference type="PROSITE" id="PS51918">
    <property type="entry name" value="RADICAL_SAM"/>
    <property type="match status" value="1"/>
</dbReference>
<dbReference type="InterPro" id="IPR007197">
    <property type="entry name" value="rSAM"/>
</dbReference>
<dbReference type="RefSeq" id="WP_043572039.1">
    <property type="nucleotide sequence ID" value="NZ_CP142381.1"/>
</dbReference>
<gene>
    <name evidence="7" type="ORF">KIF53_12935</name>
</gene>
<dbReference type="SMART" id="SM00729">
    <property type="entry name" value="Elp3"/>
    <property type="match status" value="1"/>
</dbReference>
<evidence type="ECO:0000256" key="1">
    <source>
        <dbReference type="ARBA" id="ARBA00001966"/>
    </source>
</evidence>
<protein>
    <submittedName>
        <fullName evidence="7">GDL motif peptide-associated radical SAM/SPASM maturase</fullName>
    </submittedName>
</protein>
<evidence type="ECO:0000313" key="8">
    <source>
        <dbReference type="Proteomes" id="UP000711178"/>
    </source>
</evidence>
<evidence type="ECO:0000256" key="2">
    <source>
        <dbReference type="ARBA" id="ARBA00022691"/>
    </source>
</evidence>
<evidence type="ECO:0000256" key="4">
    <source>
        <dbReference type="ARBA" id="ARBA00023004"/>
    </source>
</evidence>
<reference evidence="7 8" key="1">
    <citation type="submission" date="2021-05" db="EMBL/GenBank/DDBJ databases">
        <title>Draft Whole Genome Sequencing Of Biosensor Chromobacterium violaceum Strain CV026 Reveals A Regulatory RNA In Chromobacterium violaceum Phenotype Regulatory Network.</title>
        <authorList>
            <person name="Hong K.W."/>
            <person name="Chan K.G."/>
            <person name="Chang C.-Y."/>
        </authorList>
    </citation>
    <scope>NUCLEOTIDE SEQUENCE [LARGE SCALE GENOMIC DNA]</scope>
    <source>
        <strain evidence="7 8">ATCC 31532</strain>
    </source>
</reference>
<dbReference type="Gene3D" id="3.20.20.70">
    <property type="entry name" value="Aldolase class I"/>
    <property type="match status" value="1"/>
</dbReference>
<keyword evidence="5" id="KW-0411">Iron-sulfur</keyword>
<evidence type="ECO:0000313" key="7">
    <source>
        <dbReference type="EMBL" id="MBW8288534.1"/>
    </source>
</evidence>
<dbReference type="SFLD" id="SFLDG01386">
    <property type="entry name" value="main_SPASM_domain-containing"/>
    <property type="match status" value="1"/>
</dbReference>
<dbReference type="SUPFAM" id="SSF102114">
    <property type="entry name" value="Radical SAM enzymes"/>
    <property type="match status" value="1"/>
</dbReference>
<dbReference type="InterPro" id="IPR050377">
    <property type="entry name" value="Radical_SAM_PqqE_MftC-like"/>
</dbReference>
<dbReference type="InterPro" id="IPR023885">
    <property type="entry name" value="4Fe4S-binding_SPASM_dom"/>
</dbReference>
<evidence type="ECO:0000259" key="6">
    <source>
        <dbReference type="PROSITE" id="PS51918"/>
    </source>
</evidence>